<keyword evidence="1" id="KW-0472">Membrane</keyword>
<protein>
    <submittedName>
        <fullName evidence="3">PorT family protein</fullName>
    </submittedName>
</protein>
<dbReference type="RefSeq" id="WP_137263016.1">
    <property type="nucleotide sequence ID" value="NZ_SZQL01000015.1"/>
</dbReference>
<evidence type="ECO:0000259" key="2">
    <source>
        <dbReference type="Pfam" id="PF13568"/>
    </source>
</evidence>
<dbReference type="AlphaFoldDB" id="A0A4U3KX84"/>
<dbReference type="EMBL" id="SZQL01000015">
    <property type="protein sequence ID" value="TKK66284.1"/>
    <property type="molecule type" value="Genomic_DNA"/>
</dbReference>
<comment type="caution">
    <text evidence="3">The sequence shown here is derived from an EMBL/GenBank/DDBJ whole genome shotgun (WGS) entry which is preliminary data.</text>
</comment>
<feature type="transmembrane region" description="Helical" evidence="1">
    <location>
        <begin position="38"/>
        <end position="55"/>
    </location>
</feature>
<accession>A0A4U3KX84</accession>
<name>A0A4U3KX84_9BACT</name>
<keyword evidence="1" id="KW-0812">Transmembrane</keyword>
<evidence type="ECO:0000256" key="1">
    <source>
        <dbReference type="SAM" id="Phobius"/>
    </source>
</evidence>
<evidence type="ECO:0000313" key="4">
    <source>
        <dbReference type="Proteomes" id="UP000305848"/>
    </source>
</evidence>
<reference evidence="3 4" key="1">
    <citation type="submission" date="2019-05" db="EMBL/GenBank/DDBJ databases">
        <title>Panacibacter sp. strain 17mud1-8 Genome sequencing and assembly.</title>
        <authorList>
            <person name="Chhetri G."/>
        </authorList>
    </citation>
    <scope>NUCLEOTIDE SEQUENCE [LARGE SCALE GENOMIC DNA]</scope>
    <source>
        <strain evidence="3 4">17mud1-8</strain>
    </source>
</reference>
<gene>
    <name evidence="3" type="ORF">FC093_17005</name>
</gene>
<dbReference type="OrthoDB" id="1523584at2"/>
<sequence>MNKIFRKAAAHYPLKTSSADWEKISNVLKDERRRNNKLIWLLLLLPFILICTRVVDPIKNNSNLAEETQNKKNFKVNKTAKILSKEATKIIGSAGITNAGNEFAVKDIKHNQGKQSSTLESLNERTESFNTSIIIDKQEFISNEELQKDNKTSFVRDSIVNTSVIADSKRISIDSLENNSILYVKNNVVKPKDEKHRDFSIGIAAGPDFSTVKFQKIRNIGYTFGLITAYRFAKHLSVESGLNFVKKNYYSTGEYFNKAGTGISNDEKIIKLNGACTMLEVPLNIKYDFDQRKKGNFFAVAGLSSYLMKKEKYNYVADHQSNLHSENKAYGNPGNDLFSVLNISGGYELKLNNANHLRIEPYFKVPLGGMGIGSMPIMRTGVTLGVTRTLH</sequence>
<evidence type="ECO:0000313" key="3">
    <source>
        <dbReference type="EMBL" id="TKK66284.1"/>
    </source>
</evidence>
<dbReference type="Proteomes" id="UP000305848">
    <property type="component" value="Unassembled WGS sequence"/>
</dbReference>
<proteinExistence type="predicted"/>
<dbReference type="SUPFAM" id="SSF56925">
    <property type="entry name" value="OMPA-like"/>
    <property type="match status" value="1"/>
</dbReference>
<feature type="domain" description="Outer membrane protein beta-barrel" evidence="2">
    <location>
        <begin position="197"/>
        <end position="329"/>
    </location>
</feature>
<dbReference type="InterPro" id="IPR025665">
    <property type="entry name" value="Beta-barrel_OMP_2"/>
</dbReference>
<dbReference type="InterPro" id="IPR011250">
    <property type="entry name" value="OMP/PagP_B-barrel"/>
</dbReference>
<keyword evidence="1" id="KW-1133">Transmembrane helix</keyword>
<keyword evidence="4" id="KW-1185">Reference proteome</keyword>
<organism evidence="3 4">
    <name type="scientific">Ilyomonas limi</name>
    <dbReference type="NCBI Taxonomy" id="2575867"/>
    <lineage>
        <taxon>Bacteria</taxon>
        <taxon>Pseudomonadati</taxon>
        <taxon>Bacteroidota</taxon>
        <taxon>Chitinophagia</taxon>
        <taxon>Chitinophagales</taxon>
        <taxon>Chitinophagaceae</taxon>
        <taxon>Ilyomonas</taxon>
    </lineage>
</organism>
<dbReference type="Pfam" id="PF13568">
    <property type="entry name" value="OMP_b-brl_2"/>
    <property type="match status" value="1"/>
</dbReference>